<evidence type="ECO:0000313" key="2">
    <source>
        <dbReference type="EMBL" id="MBD8035856.1"/>
    </source>
</evidence>
<name>A0ABR8XV78_9BACL</name>
<organism evidence="2 3">
    <name type="scientific">Solibacillus faecavium</name>
    <dbReference type="NCBI Taxonomy" id="2762221"/>
    <lineage>
        <taxon>Bacteria</taxon>
        <taxon>Bacillati</taxon>
        <taxon>Bacillota</taxon>
        <taxon>Bacilli</taxon>
        <taxon>Bacillales</taxon>
        <taxon>Caryophanaceae</taxon>
        <taxon>Solibacillus</taxon>
    </lineage>
</organism>
<evidence type="ECO:0000313" key="3">
    <source>
        <dbReference type="Proteomes" id="UP000619101"/>
    </source>
</evidence>
<keyword evidence="1" id="KW-0472">Membrane</keyword>
<reference evidence="2 3" key="1">
    <citation type="submission" date="2020-08" db="EMBL/GenBank/DDBJ databases">
        <title>A Genomic Blueprint of the Chicken Gut Microbiome.</title>
        <authorList>
            <person name="Gilroy R."/>
            <person name="Ravi A."/>
            <person name="Getino M."/>
            <person name="Pursley I."/>
            <person name="Horton D.L."/>
            <person name="Alikhan N.-F."/>
            <person name="Baker D."/>
            <person name="Gharbi K."/>
            <person name="Hall N."/>
            <person name="Watson M."/>
            <person name="Adriaenssens E.M."/>
            <person name="Foster-Nyarko E."/>
            <person name="Jarju S."/>
            <person name="Secka A."/>
            <person name="Antonio M."/>
            <person name="Oren A."/>
            <person name="Chaudhuri R."/>
            <person name="La Ragione R.M."/>
            <person name="Hildebrand F."/>
            <person name="Pallen M.J."/>
        </authorList>
    </citation>
    <scope>NUCLEOTIDE SEQUENCE [LARGE SCALE GENOMIC DNA]</scope>
    <source>
        <strain evidence="2 3">A46</strain>
    </source>
</reference>
<dbReference type="Proteomes" id="UP000619101">
    <property type="component" value="Unassembled WGS sequence"/>
</dbReference>
<dbReference type="EMBL" id="JACSPZ010000002">
    <property type="protein sequence ID" value="MBD8035856.1"/>
    <property type="molecule type" value="Genomic_DNA"/>
</dbReference>
<keyword evidence="1" id="KW-1133">Transmembrane helix</keyword>
<evidence type="ECO:0000256" key="1">
    <source>
        <dbReference type="SAM" id="Phobius"/>
    </source>
</evidence>
<feature type="transmembrane region" description="Helical" evidence="1">
    <location>
        <begin position="44"/>
        <end position="63"/>
    </location>
</feature>
<keyword evidence="3" id="KW-1185">Reference proteome</keyword>
<keyword evidence="1" id="KW-0812">Transmembrane</keyword>
<comment type="caution">
    <text evidence="2">The sequence shown here is derived from an EMBL/GenBank/DDBJ whole genome shotgun (WGS) entry which is preliminary data.</text>
</comment>
<evidence type="ECO:0008006" key="4">
    <source>
        <dbReference type="Google" id="ProtNLM"/>
    </source>
</evidence>
<protein>
    <recommendedName>
        <fullName evidence="4">DUF4179 domain-containing protein</fullName>
    </recommendedName>
</protein>
<accession>A0ABR8XV78</accession>
<gene>
    <name evidence="2" type="ORF">H9635_03820</name>
</gene>
<proteinExistence type="predicted"/>
<sequence length="246" mass="27958">MMDERKIKDAVNSIEMSKVIENRLKKKCYDQKREKSRYINFKKWGSVASVSGILLLLLFNLPFTNYNGNSQLVNFTITAYAADSTGHQLLKEKTTFDLGVLDRLDAITYIIEDGDKLVFTDVSLQVSGDNIDVISYEINNGTFIEDVILSKEEVANKDQLVLEKINYIMNEPNSEIFYAIKDIGNTFTVKYSEQQQYKYSLAIPSHNSIKEDVLISVTVTYTDGTSEEQDIVVNQESDSISLILNQ</sequence>